<comment type="caution">
    <text evidence="2">The sequence shown here is derived from an EMBL/GenBank/DDBJ whole genome shotgun (WGS) entry which is preliminary data.</text>
</comment>
<reference evidence="5 6" key="2">
    <citation type="submission" date="2019-04" db="EMBL/GenBank/DDBJ databases">
        <title>Genome sequencing of Clostridium botulinum Groups I-IV and Clostridium butyricum.</title>
        <authorList>
            <person name="Brunt J."/>
            <person name="Van Vliet A.H.M."/>
            <person name="Stringer S.C."/>
            <person name="Carter A.T."/>
            <person name="Peck M.W."/>
        </authorList>
    </citation>
    <scope>NUCLEOTIDE SEQUENCE [LARGE SCALE GENOMIC DNA]</scope>
    <source>
        <strain evidence="2 6">1605</strain>
        <strain evidence="3 5">CB-K-33E</strain>
    </source>
</reference>
<proteinExistence type="predicted"/>
<evidence type="ECO:0000313" key="3">
    <source>
        <dbReference type="EMBL" id="NFN35640.1"/>
    </source>
</evidence>
<evidence type="ECO:0000313" key="5">
    <source>
        <dbReference type="Proteomes" id="UP000473681"/>
    </source>
</evidence>
<dbReference type="AlphaFoldDB" id="A0A0C2N2G0"/>
<reference evidence="1 4" key="1">
    <citation type="submission" date="2019-02" db="EMBL/GenBank/DDBJ databases">
        <title>Genome sequencing of Clostridium botulinum clinical isolates.</title>
        <authorList>
            <person name="Brunt J."/>
            <person name="Van Vliet A.H.M."/>
            <person name="Stringer S.C."/>
            <person name="Grant K.A."/>
            <person name="Carter A.C."/>
            <person name="Peck M.W."/>
        </authorList>
    </citation>
    <scope>NUCLEOTIDE SEQUENCE [LARGE SCALE GENOMIC DNA]</scope>
    <source>
        <strain evidence="1 4">H113700579</strain>
    </source>
</reference>
<dbReference type="EMBL" id="SWVK01000014">
    <property type="protein sequence ID" value="NFN35640.1"/>
    <property type="molecule type" value="Genomic_DNA"/>
</dbReference>
<dbReference type="Proteomes" id="UP000476820">
    <property type="component" value="Unassembled WGS sequence"/>
</dbReference>
<sequence length="113" mass="13617">MKELFKIKDLIFYKEDFLDDISEFEDILPIIREFSDNLNYEKIKVAGSNECCEKTKENYFIEIHGYINKDDDFITKEELDKMPIAIDRSELDLFVIRIYKCTKCNKWLIDILE</sequence>
<evidence type="ECO:0008006" key="7">
    <source>
        <dbReference type="Google" id="ProtNLM"/>
    </source>
</evidence>
<gene>
    <name evidence="1" type="ORF">EXM65_08795</name>
    <name evidence="2" type="ORF">FC774_09070</name>
    <name evidence="3" type="ORF">FDB51_11005</name>
</gene>
<protein>
    <recommendedName>
        <fullName evidence="7">DUF3785 domain-containing protein</fullName>
    </recommendedName>
</protein>
<evidence type="ECO:0000313" key="2">
    <source>
        <dbReference type="EMBL" id="NFF88017.1"/>
    </source>
</evidence>
<dbReference type="RefSeq" id="WP_012450725.1">
    <property type="nucleotide sequence ID" value="NZ_CP010520.1"/>
</dbReference>
<dbReference type="Proteomes" id="UP000472355">
    <property type="component" value="Unassembled WGS sequence"/>
</dbReference>
<dbReference type="EMBL" id="SGKU01000020">
    <property type="protein sequence ID" value="NFA42666.1"/>
    <property type="molecule type" value="Genomic_DNA"/>
</dbReference>
<dbReference type="EMBL" id="SWOV01000020">
    <property type="protein sequence ID" value="NFF88017.1"/>
    <property type="molecule type" value="Genomic_DNA"/>
</dbReference>
<accession>A0A0C2N2G0</accession>
<name>A0A0C2N2G0_CLOBO</name>
<evidence type="ECO:0000313" key="6">
    <source>
        <dbReference type="Proteomes" id="UP000476820"/>
    </source>
</evidence>
<organism evidence="2 6">
    <name type="scientific">Clostridium botulinum</name>
    <dbReference type="NCBI Taxonomy" id="1491"/>
    <lineage>
        <taxon>Bacteria</taxon>
        <taxon>Bacillati</taxon>
        <taxon>Bacillota</taxon>
        <taxon>Clostridia</taxon>
        <taxon>Eubacteriales</taxon>
        <taxon>Clostridiaceae</taxon>
        <taxon>Clostridium</taxon>
    </lineage>
</organism>
<evidence type="ECO:0000313" key="1">
    <source>
        <dbReference type="EMBL" id="NFA42666.1"/>
    </source>
</evidence>
<evidence type="ECO:0000313" key="4">
    <source>
        <dbReference type="Proteomes" id="UP000472355"/>
    </source>
</evidence>
<dbReference type="OrthoDB" id="1922292at2"/>
<dbReference type="Proteomes" id="UP000473681">
    <property type="component" value="Unassembled WGS sequence"/>
</dbReference>